<dbReference type="InterPro" id="IPR038770">
    <property type="entry name" value="Na+/solute_symporter_sf"/>
</dbReference>
<dbReference type="GO" id="GO:0005886">
    <property type="term" value="C:plasma membrane"/>
    <property type="evidence" value="ECO:0007669"/>
    <property type="project" value="UniProtKB-SubCell"/>
</dbReference>
<protein>
    <submittedName>
        <fullName evidence="9">Auxin Efflux Carrier</fullName>
    </submittedName>
</protein>
<dbReference type="GO" id="GO:0055085">
    <property type="term" value="P:transmembrane transport"/>
    <property type="evidence" value="ECO:0007669"/>
    <property type="project" value="InterPro"/>
</dbReference>
<dbReference type="RefSeq" id="WP_011770963.1">
    <property type="nucleotide sequence ID" value="NC_008709.1"/>
</dbReference>
<feature type="transmembrane region" description="Helical" evidence="8">
    <location>
        <begin position="249"/>
        <end position="269"/>
    </location>
</feature>
<feature type="transmembrane region" description="Helical" evidence="8">
    <location>
        <begin position="65"/>
        <end position="83"/>
    </location>
</feature>
<dbReference type="PANTHER" id="PTHR36838:SF4">
    <property type="entry name" value="AUXIN EFFLUX CARRIER FAMILY PROTEIN"/>
    <property type="match status" value="1"/>
</dbReference>
<dbReference type="AlphaFoldDB" id="A1SY41"/>
<evidence type="ECO:0000313" key="10">
    <source>
        <dbReference type="Proteomes" id="UP000000639"/>
    </source>
</evidence>
<feature type="transmembrane region" description="Helical" evidence="8">
    <location>
        <begin position="104"/>
        <end position="123"/>
    </location>
</feature>
<evidence type="ECO:0000256" key="6">
    <source>
        <dbReference type="ARBA" id="ARBA00022989"/>
    </source>
</evidence>
<dbReference type="Proteomes" id="UP000000639">
    <property type="component" value="Chromosome"/>
</dbReference>
<accession>A1SY41</accession>
<keyword evidence="5 8" id="KW-0812">Transmembrane</keyword>
<dbReference type="InterPro" id="IPR004776">
    <property type="entry name" value="Mem_transp_PIN-like"/>
</dbReference>
<keyword evidence="6 8" id="KW-1133">Transmembrane helix</keyword>
<feature type="transmembrane region" description="Helical" evidence="8">
    <location>
        <begin position="6"/>
        <end position="22"/>
    </location>
</feature>
<comment type="subcellular location">
    <subcellularLocation>
        <location evidence="1">Cell membrane</location>
        <topology evidence="1">Multi-pass membrane protein</topology>
    </subcellularLocation>
</comment>
<dbReference type="KEGG" id="pin:Ping_2696"/>
<name>A1SY41_PSYIN</name>
<keyword evidence="3" id="KW-0813">Transport</keyword>
<reference evidence="9 10" key="1">
    <citation type="submission" date="2007-01" db="EMBL/GenBank/DDBJ databases">
        <title>Complete sequence of Psychromonas ingrahamii 37.</title>
        <authorList>
            <consortium name="US DOE Joint Genome Institute"/>
            <person name="Copeland A."/>
            <person name="Lucas S."/>
            <person name="Lapidus A."/>
            <person name="Barry K."/>
            <person name="Detter J.C."/>
            <person name="Glavina del Rio T."/>
            <person name="Hammon N."/>
            <person name="Israni S."/>
            <person name="Dalin E."/>
            <person name="Tice H."/>
            <person name="Pitluck S."/>
            <person name="Thompson L.S."/>
            <person name="Brettin T."/>
            <person name="Bruce D."/>
            <person name="Han C."/>
            <person name="Tapia R."/>
            <person name="Schmutz J."/>
            <person name="Larimer F."/>
            <person name="Land M."/>
            <person name="Hauser L."/>
            <person name="Kyrpides N."/>
            <person name="Ivanova N."/>
            <person name="Staley J."/>
            <person name="Richardson P."/>
        </authorList>
    </citation>
    <scope>NUCLEOTIDE SEQUENCE [LARGE SCALE GENOMIC DNA]</scope>
    <source>
        <strain evidence="9 10">37</strain>
    </source>
</reference>
<dbReference type="eggNOG" id="COG0679">
    <property type="taxonomic scope" value="Bacteria"/>
</dbReference>
<feature type="transmembrane region" description="Helical" evidence="8">
    <location>
        <begin position="281"/>
        <end position="302"/>
    </location>
</feature>
<dbReference type="STRING" id="357804.Ping_2696"/>
<evidence type="ECO:0000256" key="5">
    <source>
        <dbReference type="ARBA" id="ARBA00022692"/>
    </source>
</evidence>
<feature type="transmembrane region" description="Helical" evidence="8">
    <location>
        <begin position="129"/>
        <end position="147"/>
    </location>
</feature>
<evidence type="ECO:0000256" key="3">
    <source>
        <dbReference type="ARBA" id="ARBA00022448"/>
    </source>
</evidence>
<comment type="similarity">
    <text evidence="2">Belongs to the auxin efflux carrier (TC 2.A.69) family.</text>
</comment>
<keyword evidence="4" id="KW-1003">Cell membrane</keyword>
<dbReference type="Gene3D" id="1.20.1530.20">
    <property type="match status" value="1"/>
</dbReference>
<dbReference type="PANTHER" id="PTHR36838">
    <property type="entry name" value="AUXIN EFFLUX CARRIER FAMILY PROTEIN"/>
    <property type="match status" value="1"/>
</dbReference>
<dbReference type="EMBL" id="CP000510">
    <property type="protein sequence ID" value="ABM04406.1"/>
    <property type="molecule type" value="Genomic_DNA"/>
</dbReference>
<evidence type="ECO:0000256" key="8">
    <source>
        <dbReference type="SAM" id="Phobius"/>
    </source>
</evidence>
<evidence type="ECO:0000313" key="9">
    <source>
        <dbReference type="EMBL" id="ABM04406.1"/>
    </source>
</evidence>
<sequence>MMTFITALIPIMILIILGFILRRIKFLPEETWPGIEKLTYFVLLPALLIRTLGKQSLIGAPWPSMLLIVVGTIMTSALLLIILRKALSKNNATFTSIFQGGIRFNTYITLAVAQSLYGATGLAMGSVAAGFMIVLINLWCISVFVIWGKASFQGVLPFIKQIVGNPLIIACVIGWFLSISGIGLPFVGDVLEIVGQAALPFGLLAVGAALQLQEIKGHFRAIALSSIAQFGLKPLITIFLVSYTGLTGVAAAVLIIAFMTPTAPSAYILARQLGGDKETMASIITVQTLLAFLIMPVLGILLL</sequence>
<organism evidence="9 10">
    <name type="scientific">Psychromonas ingrahamii (strain DSM 17664 / CCUG 51855 / 37)</name>
    <dbReference type="NCBI Taxonomy" id="357804"/>
    <lineage>
        <taxon>Bacteria</taxon>
        <taxon>Pseudomonadati</taxon>
        <taxon>Pseudomonadota</taxon>
        <taxon>Gammaproteobacteria</taxon>
        <taxon>Alteromonadales</taxon>
        <taxon>Psychromonadaceae</taxon>
        <taxon>Psychromonas</taxon>
    </lineage>
</organism>
<evidence type="ECO:0000256" key="4">
    <source>
        <dbReference type="ARBA" id="ARBA00022475"/>
    </source>
</evidence>
<evidence type="ECO:0000256" key="2">
    <source>
        <dbReference type="ARBA" id="ARBA00010145"/>
    </source>
</evidence>
<proteinExistence type="inferred from homology"/>
<keyword evidence="10" id="KW-1185">Reference proteome</keyword>
<evidence type="ECO:0000256" key="7">
    <source>
        <dbReference type="ARBA" id="ARBA00023136"/>
    </source>
</evidence>
<dbReference type="Pfam" id="PF03547">
    <property type="entry name" value="Mem_trans"/>
    <property type="match status" value="1"/>
</dbReference>
<feature type="transmembrane region" description="Helical" evidence="8">
    <location>
        <begin position="34"/>
        <end position="53"/>
    </location>
</feature>
<keyword evidence="7 8" id="KW-0472">Membrane</keyword>
<gene>
    <name evidence="9" type="ordered locus">Ping_2696</name>
</gene>
<feature type="transmembrane region" description="Helical" evidence="8">
    <location>
        <begin position="193"/>
        <end position="210"/>
    </location>
</feature>
<evidence type="ECO:0000256" key="1">
    <source>
        <dbReference type="ARBA" id="ARBA00004651"/>
    </source>
</evidence>
<feature type="transmembrane region" description="Helical" evidence="8">
    <location>
        <begin position="167"/>
        <end position="187"/>
    </location>
</feature>
<dbReference type="OrthoDB" id="9805563at2"/>
<dbReference type="HOGENOM" id="CLU_056175_3_1_6"/>